<sequence length="136" mass="14929">MSDDDSREPRRRFLRIAGTSPVLVLAGCLSDDEGVETDDDRPDDYCFDQLEGSVPAVERNAVSIDGVERKDESELLSKEDAAYQCGPQDGQLCGNCTFYIDDKDGDGIGACTEVEGMIRSVDWCGIWAAREKAPQE</sequence>
<dbReference type="Gene3D" id="4.10.490.10">
    <property type="entry name" value="High potential iron-sulphur protein"/>
    <property type="match status" value="1"/>
</dbReference>
<name>A0ABD5PTB7_9EURY</name>
<keyword evidence="3" id="KW-0479">Metal-binding</keyword>
<dbReference type="GO" id="GO:0046872">
    <property type="term" value="F:metal ion binding"/>
    <property type="evidence" value="ECO:0007669"/>
    <property type="project" value="UniProtKB-KW"/>
</dbReference>
<accession>A0ABD5PTB7</accession>
<evidence type="ECO:0000256" key="6">
    <source>
        <dbReference type="ARBA" id="ARBA00023014"/>
    </source>
</evidence>
<reference evidence="8 9" key="1">
    <citation type="journal article" date="2019" name="Int. J. Syst. Evol. Microbiol.">
        <title>The Global Catalogue of Microorganisms (GCM) 10K type strain sequencing project: providing services to taxonomists for standard genome sequencing and annotation.</title>
        <authorList>
            <consortium name="The Broad Institute Genomics Platform"/>
            <consortium name="The Broad Institute Genome Sequencing Center for Infectious Disease"/>
            <person name="Wu L."/>
            <person name="Ma J."/>
        </authorList>
    </citation>
    <scope>NUCLEOTIDE SEQUENCE [LARGE SCALE GENOMIC DNA]</scope>
    <source>
        <strain evidence="8 9">WLHS5</strain>
    </source>
</reference>
<dbReference type="Pfam" id="PF01355">
    <property type="entry name" value="HIPIP"/>
    <property type="match status" value="1"/>
</dbReference>
<dbReference type="EMBL" id="JBHSFA010000007">
    <property type="protein sequence ID" value="MFC4543515.1"/>
    <property type="molecule type" value="Genomic_DNA"/>
</dbReference>
<proteinExistence type="predicted"/>
<dbReference type="Proteomes" id="UP001595898">
    <property type="component" value="Unassembled WGS sequence"/>
</dbReference>
<dbReference type="InterPro" id="IPR000170">
    <property type="entry name" value="High_potential_FeS_prot"/>
</dbReference>
<protein>
    <submittedName>
        <fullName evidence="8">High-potential iron-sulfur protein</fullName>
    </submittedName>
</protein>
<comment type="caution">
    <text evidence="8">The sequence shown here is derived from an EMBL/GenBank/DDBJ whole genome shotgun (WGS) entry which is preliminary data.</text>
</comment>
<evidence type="ECO:0000256" key="1">
    <source>
        <dbReference type="ARBA" id="ARBA00022448"/>
    </source>
</evidence>
<evidence type="ECO:0000256" key="3">
    <source>
        <dbReference type="ARBA" id="ARBA00022723"/>
    </source>
</evidence>
<keyword evidence="2" id="KW-0004">4Fe-4S</keyword>
<dbReference type="GO" id="GO:0051539">
    <property type="term" value="F:4 iron, 4 sulfur cluster binding"/>
    <property type="evidence" value="ECO:0007669"/>
    <property type="project" value="UniProtKB-KW"/>
</dbReference>
<evidence type="ECO:0000256" key="4">
    <source>
        <dbReference type="ARBA" id="ARBA00022982"/>
    </source>
</evidence>
<dbReference type="PROSITE" id="PS51257">
    <property type="entry name" value="PROKAR_LIPOPROTEIN"/>
    <property type="match status" value="1"/>
</dbReference>
<keyword evidence="5" id="KW-0408">Iron</keyword>
<gene>
    <name evidence="8" type="ORF">ACFO5R_16410</name>
</gene>
<keyword evidence="4" id="KW-0249">Electron transport</keyword>
<keyword evidence="1" id="KW-0813">Transport</keyword>
<dbReference type="PROSITE" id="PS51373">
    <property type="entry name" value="HIPIP"/>
    <property type="match status" value="1"/>
</dbReference>
<dbReference type="SUPFAM" id="SSF57652">
    <property type="entry name" value="HIPIP (high potential iron protein)"/>
    <property type="match status" value="1"/>
</dbReference>
<dbReference type="AlphaFoldDB" id="A0ABD5PTB7"/>
<dbReference type="InterPro" id="IPR036369">
    <property type="entry name" value="HIPIP_sf"/>
</dbReference>
<organism evidence="8 9">
    <name type="scientific">Halosolutus amylolyticus</name>
    <dbReference type="NCBI Taxonomy" id="2932267"/>
    <lineage>
        <taxon>Archaea</taxon>
        <taxon>Methanobacteriati</taxon>
        <taxon>Methanobacteriota</taxon>
        <taxon>Stenosarchaea group</taxon>
        <taxon>Halobacteria</taxon>
        <taxon>Halobacteriales</taxon>
        <taxon>Natrialbaceae</taxon>
        <taxon>Halosolutus</taxon>
    </lineage>
</organism>
<evidence type="ECO:0000313" key="8">
    <source>
        <dbReference type="EMBL" id="MFC4543515.1"/>
    </source>
</evidence>
<evidence type="ECO:0000256" key="2">
    <source>
        <dbReference type="ARBA" id="ARBA00022485"/>
    </source>
</evidence>
<evidence type="ECO:0000256" key="5">
    <source>
        <dbReference type="ARBA" id="ARBA00023004"/>
    </source>
</evidence>
<evidence type="ECO:0000313" key="9">
    <source>
        <dbReference type="Proteomes" id="UP001595898"/>
    </source>
</evidence>
<feature type="domain" description="High potential iron-sulfur proteins family profile" evidence="7">
    <location>
        <begin position="64"/>
        <end position="132"/>
    </location>
</feature>
<evidence type="ECO:0000259" key="7">
    <source>
        <dbReference type="PROSITE" id="PS51373"/>
    </source>
</evidence>
<dbReference type="RefSeq" id="WP_250139813.1">
    <property type="nucleotide sequence ID" value="NZ_JALIQP010000002.1"/>
</dbReference>
<keyword evidence="9" id="KW-1185">Reference proteome</keyword>
<keyword evidence="6" id="KW-0411">Iron-sulfur</keyword>